<dbReference type="SMART" id="SM00091">
    <property type="entry name" value="PAS"/>
    <property type="match status" value="1"/>
</dbReference>
<dbReference type="Pfam" id="PF00563">
    <property type="entry name" value="EAL"/>
    <property type="match status" value="1"/>
</dbReference>
<dbReference type="Gene3D" id="3.30.450.20">
    <property type="entry name" value="PAS domain"/>
    <property type="match status" value="1"/>
</dbReference>
<dbReference type="SMART" id="SM00267">
    <property type="entry name" value="GGDEF"/>
    <property type="match status" value="1"/>
</dbReference>
<dbReference type="SUPFAM" id="SSF55073">
    <property type="entry name" value="Nucleotide cyclase"/>
    <property type="match status" value="1"/>
</dbReference>
<dbReference type="SMART" id="SM00052">
    <property type="entry name" value="EAL"/>
    <property type="match status" value="1"/>
</dbReference>
<evidence type="ECO:0000313" key="5">
    <source>
        <dbReference type="Proteomes" id="UP000094795"/>
    </source>
</evidence>
<dbReference type="InterPro" id="IPR052155">
    <property type="entry name" value="Biofilm_reg_signaling"/>
</dbReference>
<dbReference type="InterPro" id="IPR043128">
    <property type="entry name" value="Rev_trsase/Diguanyl_cyclase"/>
</dbReference>
<dbReference type="PROSITE" id="PS50887">
    <property type="entry name" value="GGDEF"/>
    <property type="match status" value="1"/>
</dbReference>
<feature type="transmembrane region" description="Helical" evidence="1">
    <location>
        <begin position="118"/>
        <end position="136"/>
    </location>
</feature>
<feature type="domain" description="EAL" evidence="2">
    <location>
        <begin position="504"/>
        <end position="755"/>
    </location>
</feature>
<protein>
    <recommendedName>
        <fullName evidence="6">Diguanylate cyclase</fullName>
    </recommendedName>
</protein>
<dbReference type="CDD" id="cd01948">
    <property type="entry name" value="EAL"/>
    <property type="match status" value="1"/>
</dbReference>
<feature type="transmembrane region" description="Helical" evidence="1">
    <location>
        <begin position="148"/>
        <end position="180"/>
    </location>
</feature>
<dbReference type="InterPro" id="IPR000160">
    <property type="entry name" value="GGDEF_dom"/>
</dbReference>
<dbReference type="InterPro" id="IPR035965">
    <property type="entry name" value="PAS-like_dom_sf"/>
</dbReference>
<evidence type="ECO:0000259" key="3">
    <source>
        <dbReference type="PROSITE" id="PS50887"/>
    </source>
</evidence>
<dbReference type="PANTHER" id="PTHR44757">
    <property type="entry name" value="DIGUANYLATE CYCLASE DGCP"/>
    <property type="match status" value="1"/>
</dbReference>
<dbReference type="OrthoDB" id="9814202at2"/>
<keyword evidence="5" id="KW-1185">Reference proteome</keyword>
<keyword evidence="1" id="KW-1133">Transmembrane helix</keyword>
<dbReference type="PROSITE" id="PS50883">
    <property type="entry name" value="EAL"/>
    <property type="match status" value="1"/>
</dbReference>
<dbReference type="RefSeq" id="WP_066174795.1">
    <property type="nucleotide sequence ID" value="NZ_LQZT01000001.1"/>
</dbReference>
<sequence>MQAADNTAFADEVRLSFVASLYQQRGTLFAGMVAHVVTTMAVYLRIDDPFYLYAGLALFVVWLGRNLDMIAFDRLPKADFKLADTLRWEKRYVIGSFVTCSILGTICGHALVVAQDPFAELVTVSVTLASMISVVGRNFGSKLNVDMIILAACMPIMIGLSFAADPFMILMALLMLPLFLTTRSMANGVREFLFSAVTAERKASEIAERFDTALNNMSHGLFMLDGDGRIEVANRKARDFFNIDADIDLSGRVLKAALRLGTRNGVIARENFHQINEHLDNLISGREDRSLVRLDKNTWLEFSARHRGEKGVVLIFEDVSARIQSEKRILHMARFDNLTELPNRSWFKDIAAAKMAKAEPGQKLALAVLDIDDFKHVNDTMGHLSGDKLLSAIANRLRSLSRQKFVISRFGGDEFVLLMPDVEDVAELTRTMDHVIDTLRGTYMIDGHKLFISLSGGVAMAPVEGAQVEELHIQADLALYEAKRRDKNRWTLFEESMDLQYSERQRMKLDLREAIRTGAMELCYQPMFSPDGARIAGAEALSRWTHPELGPISPAVYIPLAEEMGIIGDLTRCVIDKAAQECASWPGELFVSVNLSAFDLADRAIISVVADALDRSGLAPERLQLEITESGLMNDLETARVILTELRAMGMSIAIDDFGTGYSSLSYLDMLPLNKVKIDRSFVRNLCADARKLKLLRGVVHLARELGLDIVVEGVETEAQLRLIRENECADLIQGFIFGSPIPGSAFGELATKLTKQDLIASAETSRLSRTLNSV</sequence>
<keyword evidence="1" id="KW-0472">Membrane</keyword>
<dbReference type="InterPro" id="IPR000014">
    <property type="entry name" value="PAS"/>
</dbReference>
<dbReference type="AlphaFoldDB" id="A0A1C1Z0V3"/>
<feature type="domain" description="GGDEF" evidence="3">
    <location>
        <begin position="362"/>
        <end position="495"/>
    </location>
</feature>
<name>A0A1C1Z0V3_9HYPH</name>
<dbReference type="SUPFAM" id="SSF141868">
    <property type="entry name" value="EAL domain-like"/>
    <property type="match status" value="1"/>
</dbReference>
<dbReference type="InterPro" id="IPR035919">
    <property type="entry name" value="EAL_sf"/>
</dbReference>
<reference evidence="4 5" key="1">
    <citation type="submission" date="2015-12" db="EMBL/GenBank/DDBJ databases">
        <authorList>
            <person name="Shamseldin A."/>
            <person name="Moawad H."/>
            <person name="Abd El-Rahim W.M."/>
            <person name="Sadowsky M.J."/>
        </authorList>
    </citation>
    <scope>NUCLEOTIDE SEQUENCE [LARGE SCALE GENOMIC DNA]</scope>
    <source>
        <strain evidence="4 5">JC234</strain>
    </source>
</reference>
<dbReference type="PANTHER" id="PTHR44757:SF2">
    <property type="entry name" value="BIOFILM ARCHITECTURE MAINTENANCE PROTEIN MBAA"/>
    <property type="match status" value="1"/>
</dbReference>
<dbReference type="SUPFAM" id="SSF55785">
    <property type="entry name" value="PYP-like sensor domain (PAS domain)"/>
    <property type="match status" value="1"/>
</dbReference>
<dbReference type="CDD" id="cd01949">
    <property type="entry name" value="GGDEF"/>
    <property type="match status" value="1"/>
</dbReference>
<evidence type="ECO:0000259" key="2">
    <source>
        <dbReference type="PROSITE" id="PS50883"/>
    </source>
</evidence>
<feature type="transmembrane region" description="Helical" evidence="1">
    <location>
        <begin position="50"/>
        <end position="71"/>
    </location>
</feature>
<gene>
    <name evidence="4" type="ORF">AWJ14_10230</name>
</gene>
<accession>A0A1C1Z0V3</accession>
<dbReference type="Proteomes" id="UP000094795">
    <property type="component" value="Unassembled WGS sequence"/>
</dbReference>
<evidence type="ECO:0008006" key="6">
    <source>
        <dbReference type="Google" id="ProtNLM"/>
    </source>
</evidence>
<feature type="transmembrane region" description="Helical" evidence="1">
    <location>
        <begin position="26"/>
        <end position="44"/>
    </location>
</feature>
<evidence type="ECO:0000256" key="1">
    <source>
        <dbReference type="SAM" id="Phobius"/>
    </source>
</evidence>
<evidence type="ECO:0000313" key="4">
    <source>
        <dbReference type="EMBL" id="OCW59401.1"/>
    </source>
</evidence>
<keyword evidence="1" id="KW-0812">Transmembrane</keyword>
<dbReference type="Pfam" id="PF00990">
    <property type="entry name" value="GGDEF"/>
    <property type="match status" value="1"/>
</dbReference>
<dbReference type="STRING" id="1480615.AWJ14_10230"/>
<dbReference type="InterPro" id="IPR029787">
    <property type="entry name" value="Nucleotide_cyclase"/>
</dbReference>
<comment type="caution">
    <text evidence="4">The sequence shown here is derived from an EMBL/GenBank/DDBJ whole genome shotgun (WGS) entry which is preliminary data.</text>
</comment>
<organism evidence="4 5">
    <name type="scientific">Hoeflea olei</name>
    <dbReference type="NCBI Taxonomy" id="1480615"/>
    <lineage>
        <taxon>Bacteria</taxon>
        <taxon>Pseudomonadati</taxon>
        <taxon>Pseudomonadota</taxon>
        <taxon>Alphaproteobacteria</taxon>
        <taxon>Hyphomicrobiales</taxon>
        <taxon>Rhizobiaceae</taxon>
        <taxon>Hoeflea</taxon>
    </lineage>
</organism>
<dbReference type="Gene3D" id="3.20.20.450">
    <property type="entry name" value="EAL domain"/>
    <property type="match status" value="1"/>
</dbReference>
<proteinExistence type="predicted"/>
<dbReference type="Gene3D" id="3.30.70.270">
    <property type="match status" value="1"/>
</dbReference>
<dbReference type="CDD" id="cd00130">
    <property type="entry name" value="PAS"/>
    <property type="match status" value="1"/>
</dbReference>
<dbReference type="EMBL" id="LQZT01000001">
    <property type="protein sequence ID" value="OCW59401.1"/>
    <property type="molecule type" value="Genomic_DNA"/>
</dbReference>
<feature type="transmembrane region" description="Helical" evidence="1">
    <location>
        <begin position="92"/>
        <end position="112"/>
    </location>
</feature>
<dbReference type="Pfam" id="PF12860">
    <property type="entry name" value="PAS_7"/>
    <property type="match status" value="1"/>
</dbReference>
<dbReference type="InterPro" id="IPR001633">
    <property type="entry name" value="EAL_dom"/>
</dbReference>
<dbReference type="NCBIfam" id="TIGR00254">
    <property type="entry name" value="GGDEF"/>
    <property type="match status" value="1"/>
</dbReference>